<comment type="caution">
    <text evidence="1">The sequence shown here is derived from an EMBL/GenBank/DDBJ whole genome shotgun (WGS) entry which is preliminary data.</text>
</comment>
<gene>
    <name evidence="1" type="ORF">C8N24_5209</name>
</gene>
<keyword evidence="2" id="KW-1185">Reference proteome</keyword>
<name>A0A660L2P1_9ACTN</name>
<proteinExistence type="predicted"/>
<protein>
    <submittedName>
        <fullName evidence="1">Uncharacterized protein</fullName>
    </submittedName>
</protein>
<organism evidence="1 2">
    <name type="scientific">Solirubrobacter pauli</name>
    <dbReference type="NCBI Taxonomy" id="166793"/>
    <lineage>
        <taxon>Bacteria</taxon>
        <taxon>Bacillati</taxon>
        <taxon>Actinomycetota</taxon>
        <taxon>Thermoleophilia</taxon>
        <taxon>Solirubrobacterales</taxon>
        <taxon>Solirubrobacteraceae</taxon>
        <taxon>Solirubrobacter</taxon>
    </lineage>
</organism>
<dbReference type="OrthoDB" id="5244660at2"/>
<dbReference type="RefSeq" id="WP_121255531.1">
    <property type="nucleotide sequence ID" value="NZ_RBIL01000002.1"/>
</dbReference>
<accession>A0A660L2P1</accession>
<sequence length="253" mass="28894">MANRVKQAFNALSPEQQDIVRARRFSGARTPDEWLALLGPVAEYDRQADKLRTEGGGFFERRYARKTDIPNSLRKFALPLLPILREDMEADAPLELWVDLTGPLQSPKAVRHSEPYKKGAYRKVVDTFYDDPWFQSRTRFADGSQLQFAVIDHVRSTFKEKRNPRGKIKRKTKNKKKIEMTVTLTVQNRLYAPAGGARDLPKHKLKPSEKHTKVTVGGTLVAANMDQLPRLESLIELISGAYERVAPARRKKL</sequence>
<evidence type="ECO:0000313" key="1">
    <source>
        <dbReference type="EMBL" id="RKQ87189.1"/>
    </source>
</evidence>
<dbReference type="Proteomes" id="UP000278962">
    <property type="component" value="Unassembled WGS sequence"/>
</dbReference>
<evidence type="ECO:0000313" key="2">
    <source>
        <dbReference type="Proteomes" id="UP000278962"/>
    </source>
</evidence>
<dbReference type="AlphaFoldDB" id="A0A660L2P1"/>
<dbReference type="EMBL" id="RBIL01000002">
    <property type="protein sequence ID" value="RKQ87189.1"/>
    <property type="molecule type" value="Genomic_DNA"/>
</dbReference>
<reference evidence="1 2" key="1">
    <citation type="submission" date="2018-10" db="EMBL/GenBank/DDBJ databases">
        <title>Genomic Encyclopedia of Archaeal and Bacterial Type Strains, Phase II (KMG-II): from individual species to whole genera.</title>
        <authorList>
            <person name="Goeker M."/>
        </authorList>
    </citation>
    <scope>NUCLEOTIDE SEQUENCE [LARGE SCALE GENOMIC DNA]</scope>
    <source>
        <strain evidence="1 2">DSM 14954</strain>
    </source>
</reference>